<evidence type="ECO:0000313" key="2">
    <source>
        <dbReference type="EMBL" id="KNZ62070.1"/>
    </source>
</evidence>
<organism evidence="2 3">
    <name type="scientific">Puccinia sorghi</name>
    <dbReference type="NCBI Taxonomy" id="27349"/>
    <lineage>
        <taxon>Eukaryota</taxon>
        <taxon>Fungi</taxon>
        <taxon>Dikarya</taxon>
        <taxon>Basidiomycota</taxon>
        <taxon>Pucciniomycotina</taxon>
        <taxon>Pucciniomycetes</taxon>
        <taxon>Pucciniales</taxon>
        <taxon>Pucciniaceae</taxon>
        <taxon>Puccinia</taxon>
    </lineage>
</organism>
<comment type="caution">
    <text evidence="2">The sequence shown here is derived from an EMBL/GenBank/DDBJ whole genome shotgun (WGS) entry which is preliminary data.</text>
</comment>
<sequence>MSKSSTIIEIIAEIKMCAFSDNLGHRDIIEREKLNIMELGNNSRQVGKSKEEVNKMFEKEVMKEELDDSGIIKMQLALYIIWGKHFCSPDWLVPDVACGNPVQARVVKVCCLLDGCTISGAGLIQKFMKPGPIPNIIKTDICDCKVTGNSLSPLCIHLKRKVRLLTQRLLCPHTFKSPIYFCYFLYLPLTYPQQTRSSSGFHQTQPLLLEVWEGSLKRSSLTKMVIPNPSLLGILLQFFISDYDSSTMNLYIHAYLTNAPAYNHKYQKSSALAMIWGTNIHDKTITISYLNIYFTRAKSGITVHWSEKTPGFSKNSSSGAGPNSHFQHALIWPTRKVSLQRETSKLMLPSVRKHEILQNPWRIDTYYSAALERLMTLSSKACRFLWLNQTFPKARRCNRITDQSPPNTPVILNSCASIFSMPHRLQTVCPSEKKERRKKQRKPLIRIHIPSSAAFSFCIFTKTLGRSSSFGNYLGPLPRAGAVIKDPLRGFEGGFRGGSVSFVLEKHESEDLASTQRITLHRAQVNRTKGQNHPKDHQHRQRDVLNKLFGTETHFSCDIRTFLPHVPNPHMLYASISSSILIPRSNKTASRLVHSLLHFFLLFSLMRGKTKASINESVHTLPCYAITMKKKFVWKFVYSDKVTSKRLSNLNWLNEYYYLEMIKYFKGLIENLFPRDLQIAVAKLSNFWVQFIFDWESYKLKDFFHNLIENAEKFHLVTSQISFQIKEMMNQVKGDLKKQTNKNIHQTLTKRKTEERISVREREKAETERKKGGLRTRTAEHTEHKKIWLSSPWEFNDCSIMPLLRLNRFQLTKCGFLLVYDYTSGKKIKGKRGRSILDMNIESIDSQNLYQRGLANLISSFKGWGIMIKVEVIELFEFKVESPNFL</sequence>
<evidence type="ECO:0000313" key="3">
    <source>
        <dbReference type="Proteomes" id="UP000037035"/>
    </source>
</evidence>
<reference evidence="2 3" key="1">
    <citation type="submission" date="2015-08" db="EMBL/GenBank/DDBJ databases">
        <title>Next Generation Sequencing and Analysis of the Genome of Puccinia sorghi L Schw, the Causal Agent of Maize Common Rust.</title>
        <authorList>
            <person name="Rochi L."/>
            <person name="Burguener G."/>
            <person name="Darino M."/>
            <person name="Turjanski A."/>
            <person name="Kreff E."/>
            <person name="Dieguez M.J."/>
            <person name="Sacco F."/>
        </authorList>
    </citation>
    <scope>NUCLEOTIDE SEQUENCE [LARGE SCALE GENOMIC DNA]</scope>
    <source>
        <strain evidence="2 3">RO10H11247</strain>
    </source>
</reference>
<accession>A0A0L6VPI2</accession>
<evidence type="ECO:0000256" key="1">
    <source>
        <dbReference type="SAM" id="MobiDB-lite"/>
    </source>
</evidence>
<dbReference type="Proteomes" id="UP000037035">
    <property type="component" value="Unassembled WGS sequence"/>
</dbReference>
<gene>
    <name evidence="2" type="ORF">VP01_1317g1</name>
</gene>
<dbReference type="AlphaFoldDB" id="A0A0L6VPI2"/>
<dbReference type="VEuPathDB" id="FungiDB:VP01_1317g1"/>
<dbReference type="EMBL" id="LAVV01003532">
    <property type="protein sequence ID" value="KNZ62070.1"/>
    <property type="molecule type" value="Genomic_DNA"/>
</dbReference>
<proteinExistence type="predicted"/>
<name>A0A0L6VPI2_9BASI</name>
<feature type="region of interest" description="Disordered" evidence="1">
    <location>
        <begin position="743"/>
        <end position="778"/>
    </location>
</feature>
<feature type="compositionally biased region" description="Basic and acidic residues" evidence="1">
    <location>
        <begin position="751"/>
        <end position="778"/>
    </location>
</feature>
<protein>
    <submittedName>
        <fullName evidence="2">Uncharacterized protein</fullName>
    </submittedName>
</protein>
<keyword evidence="3" id="KW-1185">Reference proteome</keyword>